<evidence type="ECO:0008006" key="5">
    <source>
        <dbReference type="Google" id="ProtNLM"/>
    </source>
</evidence>
<feature type="compositionally biased region" description="Low complexity" evidence="1">
    <location>
        <begin position="1"/>
        <end position="20"/>
    </location>
</feature>
<dbReference type="OrthoDB" id="995394at2759"/>
<feature type="transmembrane region" description="Helical" evidence="2">
    <location>
        <begin position="38"/>
        <end position="57"/>
    </location>
</feature>
<dbReference type="Proteomes" id="UP000187203">
    <property type="component" value="Unassembled WGS sequence"/>
</dbReference>
<evidence type="ECO:0000256" key="1">
    <source>
        <dbReference type="SAM" id="MobiDB-lite"/>
    </source>
</evidence>
<feature type="region of interest" description="Disordered" evidence="1">
    <location>
        <begin position="63"/>
        <end position="88"/>
    </location>
</feature>
<proteinExistence type="predicted"/>
<keyword evidence="2" id="KW-1133">Transmembrane helix</keyword>
<organism evidence="3 4">
    <name type="scientific">Corchorus olitorius</name>
    <dbReference type="NCBI Taxonomy" id="93759"/>
    <lineage>
        <taxon>Eukaryota</taxon>
        <taxon>Viridiplantae</taxon>
        <taxon>Streptophyta</taxon>
        <taxon>Embryophyta</taxon>
        <taxon>Tracheophyta</taxon>
        <taxon>Spermatophyta</taxon>
        <taxon>Magnoliopsida</taxon>
        <taxon>eudicotyledons</taxon>
        <taxon>Gunneridae</taxon>
        <taxon>Pentapetalae</taxon>
        <taxon>rosids</taxon>
        <taxon>malvids</taxon>
        <taxon>Malvales</taxon>
        <taxon>Malvaceae</taxon>
        <taxon>Grewioideae</taxon>
        <taxon>Apeibeae</taxon>
        <taxon>Corchorus</taxon>
    </lineage>
</organism>
<evidence type="ECO:0000313" key="3">
    <source>
        <dbReference type="EMBL" id="OMP02451.1"/>
    </source>
</evidence>
<keyword evidence="2" id="KW-0472">Membrane</keyword>
<comment type="caution">
    <text evidence="3">The sequence shown here is derived from an EMBL/GenBank/DDBJ whole genome shotgun (WGS) entry which is preliminary data.</text>
</comment>
<accession>A0A1R3K5U5</accession>
<keyword evidence="4" id="KW-1185">Reference proteome</keyword>
<dbReference type="AlphaFoldDB" id="A0A1R3K5U5"/>
<dbReference type="EMBL" id="AWUE01014635">
    <property type="protein sequence ID" value="OMP02451.1"/>
    <property type="molecule type" value="Genomic_DNA"/>
</dbReference>
<reference evidence="4" key="1">
    <citation type="submission" date="2013-09" db="EMBL/GenBank/DDBJ databases">
        <title>Corchorus olitorius genome sequencing.</title>
        <authorList>
            <person name="Alam M."/>
            <person name="Haque M.S."/>
            <person name="Islam M.S."/>
            <person name="Emdad E.M."/>
            <person name="Islam M.M."/>
            <person name="Ahmed B."/>
            <person name="Halim A."/>
            <person name="Hossen Q.M.M."/>
            <person name="Hossain M.Z."/>
            <person name="Ahmed R."/>
            <person name="Khan M.M."/>
            <person name="Islam R."/>
            <person name="Rashid M.M."/>
            <person name="Khan S.A."/>
            <person name="Rahman M.S."/>
            <person name="Alam M."/>
            <person name="Yahiya A.S."/>
            <person name="Khan M.S."/>
            <person name="Azam M.S."/>
            <person name="Haque T."/>
            <person name="Lashkar M.Z.H."/>
            <person name="Akhand A.I."/>
            <person name="Morshed G."/>
            <person name="Roy S."/>
            <person name="Uddin K.S."/>
            <person name="Rabeya T."/>
            <person name="Hossain A.S."/>
            <person name="Chowdhury A."/>
            <person name="Snigdha A.R."/>
            <person name="Mortoza M.S."/>
            <person name="Matin S.A."/>
            <person name="Hoque S.M.E."/>
            <person name="Islam M.K."/>
            <person name="Roy D.K."/>
            <person name="Haider R."/>
            <person name="Moosa M.M."/>
            <person name="Elias S.M."/>
            <person name="Hasan A.M."/>
            <person name="Jahan S."/>
            <person name="Shafiuddin M."/>
            <person name="Mahmood N."/>
            <person name="Shommy N.S."/>
        </authorList>
    </citation>
    <scope>NUCLEOTIDE SEQUENCE [LARGE SCALE GENOMIC DNA]</scope>
    <source>
        <strain evidence="4">cv. O-4</strain>
    </source>
</reference>
<name>A0A1R3K5U5_9ROSI</name>
<gene>
    <name evidence="3" type="ORF">COLO4_11078</name>
</gene>
<evidence type="ECO:0000313" key="4">
    <source>
        <dbReference type="Proteomes" id="UP000187203"/>
    </source>
</evidence>
<keyword evidence="2" id="KW-0812">Transmembrane</keyword>
<sequence length="121" mass="14141">MERLSIPPSMEPSPSSSRPPTGELVLSHDKHFALHGEIWLLVMVLGFALFLVFIIVFPRLRRRRRRSSESDVSDSNINNSPPPPRRRNCLFLCSRKRKRVDEVEAEEEQRYSNRINDIFPL</sequence>
<evidence type="ECO:0000256" key="2">
    <source>
        <dbReference type="SAM" id="Phobius"/>
    </source>
</evidence>
<feature type="region of interest" description="Disordered" evidence="1">
    <location>
        <begin position="1"/>
        <end position="22"/>
    </location>
</feature>
<protein>
    <recommendedName>
        <fullName evidence="5">Transmembrane protein</fullName>
    </recommendedName>
</protein>